<dbReference type="Pfam" id="PF01757">
    <property type="entry name" value="Acyl_transf_3"/>
    <property type="match status" value="1"/>
</dbReference>
<gene>
    <name evidence="3" type="ORF">Tfont_02304</name>
</gene>
<feature type="transmembrane region" description="Helical" evidence="1">
    <location>
        <begin position="260"/>
        <end position="278"/>
    </location>
</feature>
<dbReference type="EMBL" id="VJOO01000027">
    <property type="protein sequence ID" value="TSE35330.1"/>
    <property type="molecule type" value="Genomic_DNA"/>
</dbReference>
<keyword evidence="1" id="KW-0472">Membrane</keyword>
<keyword evidence="3" id="KW-0012">Acyltransferase</keyword>
<name>A0A554XHL9_9BURK</name>
<comment type="caution">
    <text evidence="3">The sequence shown here is derived from an EMBL/GenBank/DDBJ whole genome shotgun (WGS) entry which is preliminary data.</text>
</comment>
<feature type="transmembrane region" description="Helical" evidence="1">
    <location>
        <begin position="290"/>
        <end position="308"/>
    </location>
</feature>
<dbReference type="InterPro" id="IPR050879">
    <property type="entry name" value="Acyltransferase_3"/>
</dbReference>
<dbReference type="GO" id="GO:0016747">
    <property type="term" value="F:acyltransferase activity, transferring groups other than amino-acyl groups"/>
    <property type="evidence" value="ECO:0007669"/>
    <property type="project" value="InterPro"/>
</dbReference>
<evidence type="ECO:0000313" key="3">
    <source>
        <dbReference type="EMBL" id="TSE35330.1"/>
    </source>
</evidence>
<dbReference type="PANTHER" id="PTHR23028">
    <property type="entry name" value="ACETYLTRANSFERASE"/>
    <property type="match status" value="1"/>
</dbReference>
<dbReference type="PANTHER" id="PTHR23028:SF53">
    <property type="entry name" value="ACYL_TRANSF_3 DOMAIN-CONTAINING PROTEIN"/>
    <property type="match status" value="1"/>
</dbReference>
<dbReference type="InterPro" id="IPR002656">
    <property type="entry name" value="Acyl_transf_3_dom"/>
</dbReference>
<protein>
    <submittedName>
        <fullName evidence="3">Acyltransferase family protein</fullName>
    </submittedName>
</protein>
<feature type="domain" description="Acyltransferase 3" evidence="2">
    <location>
        <begin position="5"/>
        <end position="305"/>
    </location>
</feature>
<feature type="transmembrane region" description="Helical" evidence="1">
    <location>
        <begin position="171"/>
        <end position="190"/>
    </location>
</feature>
<feature type="transmembrane region" description="Helical" evidence="1">
    <location>
        <begin position="28"/>
        <end position="49"/>
    </location>
</feature>
<dbReference type="RefSeq" id="WP_143969571.1">
    <property type="nucleotide sequence ID" value="NZ_VJOO01000027.1"/>
</dbReference>
<keyword evidence="3" id="KW-0808">Transferase</keyword>
<dbReference type="GO" id="GO:0016020">
    <property type="term" value="C:membrane"/>
    <property type="evidence" value="ECO:0007669"/>
    <property type="project" value="TreeGrafter"/>
</dbReference>
<keyword evidence="1" id="KW-1133">Transmembrane helix</keyword>
<proteinExistence type="predicted"/>
<accession>A0A554XHL9</accession>
<evidence type="ECO:0000259" key="2">
    <source>
        <dbReference type="Pfam" id="PF01757"/>
    </source>
</evidence>
<sequence length="334" mass="36228">MFGTLRLVLAVMVALSHAGLSVQGYHLGVPAVVVFFLLSGYVVAGMLAHPPPLWHFYAERALRLLPPYYGALALGVVCWWAGVSSDFLQAGHQPLLWAAALSIVPLNYATLWPVLDTFTPVPPAWSLGLELQFYGLAPWLLARQGRIHAAILITVAVGGAAQLGLLPSDAWGYRLLAGNLYIFLSGAMLWRMHHSPGEARAHIVALWLVVLGVGLGAGWLGRWGQPFVLEVTVGYVLGVPIIAALGALPRRAWDDRCADLAYPVFLLHFAVLWTLGALGHPPAATSWRWLAAYLGVTLTAAAALHWLTQRPVVAWRRRLRQVAARAPSQPESPP</sequence>
<evidence type="ECO:0000256" key="1">
    <source>
        <dbReference type="SAM" id="Phobius"/>
    </source>
</evidence>
<keyword evidence="1" id="KW-0812">Transmembrane</keyword>
<feature type="transmembrane region" description="Helical" evidence="1">
    <location>
        <begin position="95"/>
        <end position="115"/>
    </location>
</feature>
<feature type="transmembrane region" description="Helical" evidence="1">
    <location>
        <begin position="147"/>
        <end position="165"/>
    </location>
</feature>
<feature type="transmembrane region" description="Helical" evidence="1">
    <location>
        <begin position="61"/>
        <end position="83"/>
    </location>
</feature>
<dbReference type="Proteomes" id="UP000316388">
    <property type="component" value="Unassembled WGS sequence"/>
</dbReference>
<reference evidence="3 4" key="1">
    <citation type="submission" date="2019-07" db="EMBL/GenBank/DDBJ databases">
        <title>Tepidimonas fonticaldi AT-A2 draft genome.</title>
        <authorList>
            <person name="Da Costa M.S."/>
            <person name="Froufe H.J.C."/>
            <person name="Egas C."/>
            <person name="Albuquerque L."/>
        </authorList>
    </citation>
    <scope>NUCLEOTIDE SEQUENCE [LARGE SCALE GENOMIC DNA]</scope>
    <source>
        <strain evidence="3 4">AT-A2</strain>
    </source>
</reference>
<feature type="transmembrane region" description="Helical" evidence="1">
    <location>
        <begin position="202"/>
        <end position="221"/>
    </location>
</feature>
<dbReference type="AlphaFoldDB" id="A0A554XHL9"/>
<evidence type="ECO:0000313" key="4">
    <source>
        <dbReference type="Proteomes" id="UP000316388"/>
    </source>
</evidence>
<organism evidence="3 4">
    <name type="scientific">Tepidimonas fonticaldi</name>
    <dbReference type="NCBI Taxonomy" id="1101373"/>
    <lineage>
        <taxon>Bacteria</taxon>
        <taxon>Pseudomonadati</taxon>
        <taxon>Pseudomonadota</taxon>
        <taxon>Betaproteobacteria</taxon>
        <taxon>Burkholderiales</taxon>
        <taxon>Tepidimonas</taxon>
    </lineage>
</organism>
<feature type="transmembrane region" description="Helical" evidence="1">
    <location>
        <begin position="227"/>
        <end position="248"/>
    </location>
</feature>
<dbReference type="GO" id="GO:0009103">
    <property type="term" value="P:lipopolysaccharide biosynthetic process"/>
    <property type="evidence" value="ECO:0007669"/>
    <property type="project" value="TreeGrafter"/>
</dbReference>